<dbReference type="VEuPathDB" id="FungiDB:RhiirA1_461876"/>
<dbReference type="VEuPathDB" id="FungiDB:RhiirA1_475272"/>
<organism evidence="2 3">
    <name type="scientific">Rhizophagus irregularis</name>
    <dbReference type="NCBI Taxonomy" id="588596"/>
    <lineage>
        <taxon>Eukaryota</taxon>
        <taxon>Fungi</taxon>
        <taxon>Fungi incertae sedis</taxon>
        <taxon>Mucoromycota</taxon>
        <taxon>Glomeromycotina</taxon>
        <taxon>Glomeromycetes</taxon>
        <taxon>Glomerales</taxon>
        <taxon>Glomeraceae</taxon>
        <taxon>Rhizophagus</taxon>
    </lineage>
</organism>
<gene>
    <name evidence="2" type="ORF">RhiirA4_465520</name>
</gene>
<proteinExistence type="predicted"/>
<dbReference type="VEuPathDB" id="FungiDB:RhiirFUN_019609"/>
<feature type="region of interest" description="Disordered" evidence="1">
    <location>
        <begin position="162"/>
        <end position="248"/>
    </location>
</feature>
<sequence length="457" mass="50966">MSKTPCSVLNSKICGKKVYLPDDDESLISTALSLDNLAELQHYKSLYELYKSKYELVLNHNVSLENKLQKYSTPVMAENTRSSDTAGTADTDSNVDESLKQLLNYSTPEHSPFESSTSTPRSSLYRDWMTKINNFCNNNSQTADIANSDSIIGESSYHKSTELNSPLQAPQVTNESAKLNSLSQSLPVANESAESNSPPQVSPVANKSDELNTPPVANENNELNSPPQALPIANKSADNESTKLNSSIQAPPVAVPEKVSVEAPSTKAPVRSPTLKLAEKGTIYTSGLGKIVFFLYSILRKVNAHKTKNLLQKRKEKMKFPDKFSDETKRVLSIWADIIQKRHQDNDEDYSDPLLVIEYNQQGLRDRQLTEQDIGNVVRGTPGYPNIPFPNLTHQPQSDAIFAFNQLQTMDDAIHQLFLNFSNYRTGQQDAPVGRIFVIEFRRANTFEVSERLGVFD</sequence>
<dbReference type="VEuPathDB" id="FungiDB:FUN_020507"/>
<dbReference type="VEuPathDB" id="FungiDB:FUN_006732"/>
<dbReference type="Proteomes" id="UP000234323">
    <property type="component" value="Unassembled WGS sequence"/>
</dbReference>
<keyword evidence="3" id="KW-1185">Reference proteome</keyword>
<name>A0A2I1GS62_9GLOM</name>
<evidence type="ECO:0000256" key="1">
    <source>
        <dbReference type="SAM" id="MobiDB-lite"/>
    </source>
</evidence>
<evidence type="ECO:0000313" key="3">
    <source>
        <dbReference type="Proteomes" id="UP000234323"/>
    </source>
</evidence>
<dbReference type="VEuPathDB" id="FungiDB:RhiirFUN_010655"/>
<evidence type="ECO:0000313" key="2">
    <source>
        <dbReference type="EMBL" id="PKY49490.1"/>
    </source>
</evidence>
<protein>
    <submittedName>
        <fullName evidence="2">Uncharacterized protein</fullName>
    </submittedName>
</protein>
<feature type="compositionally biased region" description="Polar residues" evidence="1">
    <location>
        <begin position="218"/>
        <end position="227"/>
    </location>
</feature>
<dbReference type="EMBL" id="LLXI01000749">
    <property type="protein sequence ID" value="PKY49490.1"/>
    <property type="molecule type" value="Genomic_DNA"/>
</dbReference>
<accession>A0A2I1GS62</accession>
<dbReference type="AlphaFoldDB" id="A0A2I1GS62"/>
<reference evidence="2 3" key="1">
    <citation type="submission" date="2015-10" db="EMBL/GenBank/DDBJ databases">
        <title>Genome analyses suggest a sexual origin of heterokaryosis in a supposedly ancient asexual fungus.</title>
        <authorList>
            <person name="Ropars J."/>
            <person name="Sedzielewska K."/>
            <person name="Noel J."/>
            <person name="Charron P."/>
            <person name="Farinelli L."/>
            <person name="Marton T."/>
            <person name="Kruger M."/>
            <person name="Pelin A."/>
            <person name="Brachmann A."/>
            <person name="Corradi N."/>
        </authorList>
    </citation>
    <scope>NUCLEOTIDE SEQUENCE [LARGE SCALE GENOMIC DNA]</scope>
    <source>
        <strain evidence="2 3">A4</strain>
    </source>
</reference>
<feature type="compositionally biased region" description="Polar residues" evidence="1">
    <location>
        <begin position="162"/>
        <end position="205"/>
    </location>
</feature>
<comment type="caution">
    <text evidence="2">The sequence shown here is derived from an EMBL/GenBank/DDBJ whole genome shotgun (WGS) entry which is preliminary data.</text>
</comment>